<dbReference type="Proteomes" id="UP000191135">
    <property type="component" value="Chromosome"/>
</dbReference>
<accession>A0A1U9YW15</accession>
<dbReference type="InterPro" id="IPR002549">
    <property type="entry name" value="AI-2E-like"/>
</dbReference>
<dbReference type="KEGG" id="mmed:Mame_00179"/>
<evidence type="ECO:0000256" key="1">
    <source>
        <dbReference type="ARBA" id="ARBA00004141"/>
    </source>
</evidence>
<feature type="transmembrane region" description="Helical" evidence="6">
    <location>
        <begin position="273"/>
        <end position="290"/>
    </location>
</feature>
<organism evidence="7 8">
    <name type="scientific">Martelella mediterranea DSM 17316</name>
    <dbReference type="NCBI Taxonomy" id="1122214"/>
    <lineage>
        <taxon>Bacteria</taxon>
        <taxon>Pseudomonadati</taxon>
        <taxon>Pseudomonadota</taxon>
        <taxon>Alphaproteobacteria</taxon>
        <taxon>Hyphomicrobiales</taxon>
        <taxon>Aurantimonadaceae</taxon>
        <taxon>Martelella</taxon>
    </lineage>
</organism>
<keyword evidence="4 6" id="KW-1133">Transmembrane helix</keyword>
<evidence type="ECO:0000256" key="6">
    <source>
        <dbReference type="SAM" id="Phobius"/>
    </source>
</evidence>
<comment type="similarity">
    <text evidence="2">Belongs to the autoinducer-2 exporter (AI-2E) (TC 2.A.86) family.</text>
</comment>
<feature type="transmembrane region" description="Helical" evidence="6">
    <location>
        <begin position="207"/>
        <end position="233"/>
    </location>
</feature>
<reference evidence="7 8" key="1">
    <citation type="submission" date="2017-03" db="EMBL/GenBank/DDBJ databases">
        <title>Foreign affairs: Plasmid Transfer between Roseobacters and Rhizobia.</title>
        <authorList>
            <person name="Bartling P."/>
            <person name="Bunk B."/>
            <person name="Overmann J."/>
            <person name="Brinkmann H."/>
            <person name="Petersen J."/>
        </authorList>
    </citation>
    <scope>NUCLEOTIDE SEQUENCE [LARGE SCALE GENOMIC DNA]</scope>
    <source>
        <strain evidence="7 8">MACL11</strain>
    </source>
</reference>
<dbReference type="AlphaFoldDB" id="A0A1U9YW15"/>
<evidence type="ECO:0000313" key="8">
    <source>
        <dbReference type="Proteomes" id="UP000191135"/>
    </source>
</evidence>
<feature type="transmembrane region" description="Helical" evidence="6">
    <location>
        <begin position="32"/>
        <end position="50"/>
    </location>
</feature>
<evidence type="ECO:0000256" key="4">
    <source>
        <dbReference type="ARBA" id="ARBA00022989"/>
    </source>
</evidence>
<keyword evidence="3 6" id="KW-0812">Transmembrane</keyword>
<proteinExistence type="inferred from homology"/>
<evidence type="ECO:0000256" key="5">
    <source>
        <dbReference type="ARBA" id="ARBA00023136"/>
    </source>
</evidence>
<gene>
    <name evidence="7" type="ORF">Mame_00179</name>
</gene>
<dbReference type="PANTHER" id="PTHR21716">
    <property type="entry name" value="TRANSMEMBRANE PROTEIN"/>
    <property type="match status" value="1"/>
</dbReference>
<protein>
    <submittedName>
        <fullName evidence="7">Putative inner membrane protein</fullName>
    </submittedName>
</protein>
<keyword evidence="5 6" id="KW-0472">Membrane</keyword>
<dbReference type="EMBL" id="CP020330">
    <property type="protein sequence ID" value="AQZ49562.1"/>
    <property type="molecule type" value="Genomic_DNA"/>
</dbReference>
<sequence length="350" mass="37928">MQQRQVQQASFVILTVIASVGFVWLIRPFYGAILWAVVIAILFHPFQKVITARLQPRRNIAAGIGLFICVCVILIPSALIFIAVVREAARFYRFMSMHEIDLPSAFESLRARAPPFVLQAFDFIRIGSLEELQGRLDAALVEVTQWAAPQALGLGQGAVRIIANVGVLLYILFFLLRDGTALSATVRKSSPLTPRQTEQFLDKFSRVITATVRGSVVIALVQGAIGGIVFWLLGMDGALLWGVVMAFLSLLPVIGAAAVWVPAAFYLLLSGDVIKGLILLATGILVISLVDNLLRPPLVGKGARMPDYLILVSTLGGIALMGINGFVVGPLIAALFVTVWSMMSDSDSWQ</sequence>
<dbReference type="RefSeq" id="WP_018063387.1">
    <property type="nucleotide sequence ID" value="NZ_AQWH01000003.1"/>
</dbReference>
<feature type="transmembrane region" description="Helical" evidence="6">
    <location>
        <begin position="9"/>
        <end position="26"/>
    </location>
</feature>
<keyword evidence="8" id="KW-1185">Reference proteome</keyword>
<dbReference type="PANTHER" id="PTHR21716:SF4">
    <property type="entry name" value="TRANSMEMBRANE PROTEIN 245"/>
    <property type="match status" value="1"/>
</dbReference>
<dbReference type="OrthoDB" id="106838at2"/>
<feature type="transmembrane region" description="Helical" evidence="6">
    <location>
        <begin position="239"/>
        <end position="261"/>
    </location>
</feature>
<evidence type="ECO:0000256" key="2">
    <source>
        <dbReference type="ARBA" id="ARBA00009773"/>
    </source>
</evidence>
<feature type="transmembrane region" description="Helical" evidence="6">
    <location>
        <begin position="310"/>
        <end position="340"/>
    </location>
</feature>
<comment type="subcellular location">
    <subcellularLocation>
        <location evidence="1">Membrane</location>
        <topology evidence="1">Multi-pass membrane protein</topology>
    </subcellularLocation>
</comment>
<evidence type="ECO:0000256" key="3">
    <source>
        <dbReference type="ARBA" id="ARBA00022692"/>
    </source>
</evidence>
<evidence type="ECO:0000313" key="7">
    <source>
        <dbReference type="EMBL" id="AQZ49562.1"/>
    </source>
</evidence>
<feature type="transmembrane region" description="Helical" evidence="6">
    <location>
        <begin position="161"/>
        <end position="186"/>
    </location>
</feature>
<dbReference type="eggNOG" id="COG0628">
    <property type="taxonomic scope" value="Bacteria"/>
</dbReference>
<feature type="transmembrane region" description="Helical" evidence="6">
    <location>
        <begin position="62"/>
        <end position="85"/>
    </location>
</feature>
<dbReference type="Pfam" id="PF01594">
    <property type="entry name" value="AI-2E_transport"/>
    <property type="match status" value="1"/>
</dbReference>
<name>A0A1U9YW15_9HYPH</name>
<dbReference type="GO" id="GO:0016020">
    <property type="term" value="C:membrane"/>
    <property type="evidence" value="ECO:0007669"/>
    <property type="project" value="UniProtKB-SubCell"/>
</dbReference>